<dbReference type="Gene3D" id="3.40.50.150">
    <property type="entry name" value="Vaccinia Virus protein VP39"/>
    <property type="match status" value="1"/>
</dbReference>
<reference evidence="3 4" key="1">
    <citation type="journal article" date="2018" name="Mol. Biol. Evol.">
        <title>Analysis of the draft genome of the red seaweed Gracilariopsis chorda provides insights into genome size evolution in Rhodophyta.</title>
        <authorList>
            <person name="Lee J."/>
            <person name="Yang E.C."/>
            <person name="Graf L."/>
            <person name="Yang J.H."/>
            <person name="Qiu H."/>
            <person name="Zel Zion U."/>
            <person name="Chan C.X."/>
            <person name="Stephens T.G."/>
            <person name="Weber A.P.M."/>
            <person name="Boo G.H."/>
            <person name="Boo S.M."/>
            <person name="Kim K.M."/>
            <person name="Shin Y."/>
            <person name="Jung M."/>
            <person name="Lee S.J."/>
            <person name="Yim H.S."/>
            <person name="Lee J.H."/>
            <person name="Bhattacharya D."/>
            <person name="Yoon H.S."/>
        </authorList>
    </citation>
    <scope>NUCLEOTIDE SEQUENCE [LARGE SCALE GENOMIC DNA]</scope>
    <source>
        <strain evidence="3 4">SKKU-2015</strain>
        <tissue evidence="3">Whole body</tissue>
    </source>
</reference>
<dbReference type="PANTHER" id="PTHR34203:SF15">
    <property type="entry name" value="SLL1173 PROTEIN"/>
    <property type="match status" value="1"/>
</dbReference>
<sequence>MLSFIAAIFLSLVIAIAAIPLPFAALRQKRVFTTNVLDGFKKDHPQLFPPGLGSKNASRMVVLDIGANNGDSYTLRAYKEGHTVVAFEPSPMVKDLFKDVMNENRVRLTVVNGSTGVPSKAQGVTASSLKIGDRNKVYLIPAALSKKTTILNLHQSPCSDKRKCGKINRLVEDSKSKNIVKVPVYRLDDISFPVDPEKVWFMKIDVEGHELEVLQGARNFIKSAKIPYIGLEFAAHGRAGIQWGVDLLEELHKQQYSCYHLRGFGKCHDREHRSPSLKCNYPFSVNDWKQAPTFEEYAETFEISANRPKKASLSDIMCVRSKRE</sequence>
<dbReference type="OrthoDB" id="411251at2759"/>
<accession>A0A2V3J295</accession>
<proteinExistence type="predicted"/>
<dbReference type="PANTHER" id="PTHR34203">
    <property type="entry name" value="METHYLTRANSFERASE, FKBM FAMILY PROTEIN"/>
    <property type="match status" value="1"/>
</dbReference>
<dbReference type="AlphaFoldDB" id="A0A2V3J295"/>
<comment type="caution">
    <text evidence="3">The sequence shown here is derived from an EMBL/GenBank/DDBJ whole genome shotgun (WGS) entry which is preliminary data.</text>
</comment>
<dbReference type="InterPro" id="IPR006342">
    <property type="entry name" value="FkbM_mtfrase"/>
</dbReference>
<dbReference type="Proteomes" id="UP000247409">
    <property type="component" value="Unassembled WGS sequence"/>
</dbReference>
<name>A0A2V3J295_9FLOR</name>
<dbReference type="NCBIfam" id="TIGR01444">
    <property type="entry name" value="fkbM_fam"/>
    <property type="match status" value="1"/>
</dbReference>
<evidence type="ECO:0000259" key="2">
    <source>
        <dbReference type="Pfam" id="PF05050"/>
    </source>
</evidence>
<feature type="domain" description="Methyltransferase FkbM" evidence="2">
    <location>
        <begin position="64"/>
        <end position="233"/>
    </location>
</feature>
<dbReference type="InterPro" id="IPR029063">
    <property type="entry name" value="SAM-dependent_MTases_sf"/>
</dbReference>
<feature type="signal peptide" evidence="1">
    <location>
        <begin position="1"/>
        <end position="18"/>
    </location>
</feature>
<evidence type="ECO:0000256" key="1">
    <source>
        <dbReference type="SAM" id="SignalP"/>
    </source>
</evidence>
<evidence type="ECO:0000313" key="4">
    <source>
        <dbReference type="Proteomes" id="UP000247409"/>
    </source>
</evidence>
<evidence type="ECO:0000313" key="3">
    <source>
        <dbReference type="EMBL" id="PXF48576.1"/>
    </source>
</evidence>
<feature type="chain" id="PRO_5016004536" description="Methyltransferase FkbM domain-containing protein" evidence="1">
    <location>
        <begin position="19"/>
        <end position="324"/>
    </location>
</feature>
<keyword evidence="4" id="KW-1185">Reference proteome</keyword>
<protein>
    <recommendedName>
        <fullName evidence="2">Methyltransferase FkbM domain-containing protein</fullName>
    </recommendedName>
</protein>
<dbReference type="SUPFAM" id="SSF53335">
    <property type="entry name" value="S-adenosyl-L-methionine-dependent methyltransferases"/>
    <property type="match status" value="1"/>
</dbReference>
<keyword evidence="1" id="KW-0732">Signal</keyword>
<dbReference type="EMBL" id="NBIV01000013">
    <property type="protein sequence ID" value="PXF48576.1"/>
    <property type="molecule type" value="Genomic_DNA"/>
</dbReference>
<gene>
    <name evidence="3" type="ORF">BWQ96_01745</name>
</gene>
<dbReference type="InterPro" id="IPR052514">
    <property type="entry name" value="SAM-dependent_MTase"/>
</dbReference>
<dbReference type="Pfam" id="PF05050">
    <property type="entry name" value="Methyltransf_21"/>
    <property type="match status" value="1"/>
</dbReference>
<organism evidence="3 4">
    <name type="scientific">Gracilariopsis chorda</name>
    <dbReference type="NCBI Taxonomy" id="448386"/>
    <lineage>
        <taxon>Eukaryota</taxon>
        <taxon>Rhodophyta</taxon>
        <taxon>Florideophyceae</taxon>
        <taxon>Rhodymeniophycidae</taxon>
        <taxon>Gracilariales</taxon>
        <taxon>Gracilariaceae</taxon>
        <taxon>Gracilariopsis</taxon>
    </lineage>
</organism>